<dbReference type="SUPFAM" id="SSF56487">
    <property type="entry name" value="SRCR-like"/>
    <property type="match status" value="10"/>
</dbReference>
<dbReference type="InterPro" id="IPR036772">
    <property type="entry name" value="SRCR-like_dom_sf"/>
</dbReference>
<reference evidence="8" key="1">
    <citation type="submission" date="2013-03" db="EMBL/GenBank/DDBJ databases">
        <authorList>
            <person name="Jeffery W."/>
            <person name="Warren W."/>
            <person name="Wilson R.K."/>
        </authorList>
    </citation>
    <scope>NUCLEOTIDE SEQUENCE</scope>
    <source>
        <strain evidence="8">female</strain>
    </source>
</reference>
<feature type="domain" description="SRCR" evidence="6">
    <location>
        <begin position="582"/>
        <end position="682"/>
    </location>
</feature>
<dbReference type="GO" id="GO:0016020">
    <property type="term" value="C:membrane"/>
    <property type="evidence" value="ECO:0007669"/>
    <property type="project" value="InterPro"/>
</dbReference>
<keyword evidence="4" id="KW-0325">Glycoprotein</keyword>
<feature type="disulfide bond" evidence="5">
    <location>
        <begin position="447"/>
        <end position="457"/>
    </location>
</feature>
<feature type="domain" description="SRCR" evidence="6">
    <location>
        <begin position="482"/>
        <end position="581"/>
    </location>
</feature>
<reference evidence="7" key="4">
    <citation type="submission" date="2025-09" db="UniProtKB">
        <authorList>
            <consortium name="Ensembl"/>
        </authorList>
    </citation>
    <scope>IDENTIFICATION</scope>
</reference>
<dbReference type="Ensembl" id="ENSAMXT00000037050.1">
    <property type="protein sequence ID" value="ENSAMXP00000035873.1"/>
    <property type="gene ID" value="ENSAMXG00000030640.1"/>
</dbReference>
<feature type="disulfide bond" evidence="5">
    <location>
        <begin position="235"/>
        <end position="245"/>
    </location>
</feature>
<feature type="disulfide bond" evidence="5">
    <location>
        <begin position="607"/>
        <end position="671"/>
    </location>
</feature>
<keyword evidence="3 5" id="KW-1015">Disulfide bond</keyword>
<evidence type="ECO:0000313" key="8">
    <source>
        <dbReference type="Proteomes" id="UP000018467"/>
    </source>
</evidence>
<name>A0A3B1J117_ASTMX</name>
<dbReference type="PROSITE" id="PS00420">
    <property type="entry name" value="SRCR_1"/>
    <property type="match status" value="2"/>
</dbReference>
<comment type="caution">
    <text evidence="5">Lacks conserved residue(s) required for the propagation of feature annotation.</text>
</comment>
<evidence type="ECO:0000256" key="5">
    <source>
        <dbReference type="PROSITE-ProRule" id="PRU00196"/>
    </source>
</evidence>
<evidence type="ECO:0000256" key="4">
    <source>
        <dbReference type="ARBA" id="ARBA00023180"/>
    </source>
</evidence>
<feature type="domain" description="SRCR" evidence="6">
    <location>
        <begin position="66"/>
        <end position="168"/>
    </location>
</feature>
<feature type="disulfide bond" evidence="5">
    <location>
        <begin position="620"/>
        <end position="681"/>
    </location>
</feature>
<dbReference type="SMART" id="SM00202">
    <property type="entry name" value="SR"/>
    <property type="match status" value="10"/>
</dbReference>
<dbReference type="GeneTree" id="ENSGT00950000183145"/>
<feature type="disulfide bond" evidence="5">
    <location>
        <begin position="506"/>
        <end position="570"/>
    </location>
</feature>
<dbReference type="PANTHER" id="PTHR19331:SF487">
    <property type="entry name" value="SOLUBLE SCAVENGER RECEPTOR CYSTEINE-RICH DOMAIN-CONTAINING PROTEIN SSC5D"/>
    <property type="match status" value="1"/>
</dbReference>
<dbReference type="Proteomes" id="UP000018467">
    <property type="component" value="Unassembled WGS sequence"/>
</dbReference>
<reference evidence="8" key="2">
    <citation type="journal article" date="2014" name="Nat. Commun.">
        <title>The cavefish genome reveals candidate genes for eye loss.</title>
        <authorList>
            <person name="McGaugh S.E."/>
            <person name="Gross J.B."/>
            <person name="Aken B."/>
            <person name="Blin M."/>
            <person name="Borowsky R."/>
            <person name="Chalopin D."/>
            <person name="Hinaux H."/>
            <person name="Jeffery W.R."/>
            <person name="Keene A."/>
            <person name="Ma L."/>
            <person name="Minx P."/>
            <person name="Murphy D."/>
            <person name="O'Quin K.E."/>
            <person name="Retaux S."/>
            <person name="Rohner N."/>
            <person name="Searle S.M."/>
            <person name="Stahl B.A."/>
            <person name="Tabin C."/>
            <person name="Volff J.N."/>
            <person name="Yoshizawa M."/>
            <person name="Warren W.C."/>
        </authorList>
    </citation>
    <scope>NUCLEOTIDE SEQUENCE [LARGE SCALE GENOMIC DNA]</scope>
    <source>
        <strain evidence="8">female</strain>
    </source>
</reference>
<feature type="disulfide bond" evidence="5">
    <location>
        <begin position="938"/>
        <end position="999"/>
    </location>
</feature>
<feature type="domain" description="SRCR" evidence="6">
    <location>
        <begin position="378"/>
        <end position="480"/>
    </location>
</feature>
<organism evidence="7 8">
    <name type="scientific">Astyanax mexicanus</name>
    <name type="common">Blind cave fish</name>
    <name type="synonym">Astyanax fasciatus mexicanus</name>
    <dbReference type="NCBI Taxonomy" id="7994"/>
    <lineage>
        <taxon>Eukaryota</taxon>
        <taxon>Metazoa</taxon>
        <taxon>Chordata</taxon>
        <taxon>Craniata</taxon>
        <taxon>Vertebrata</taxon>
        <taxon>Euteleostomi</taxon>
        <taxon>Actinopterygii</taxon>
        <taxon>Neopterygii</taxon>
        <taxon>Teleostei</taxon>
        <taxon>Ostariophysi</taxon>
        <taxon>Characiformes</taxon>
        <taxon>Characoidei</taxon>
        <taxon>Acestrorhamphidae</taxon>
        <taxon>Acestrorhamphinae</taxon>
        <taxon>Astyanax</taxon>
    </lineage>
</organism>
<evidence type="ECO:0000256" key="3">
    <source>
        <dbReference type="ARBA" id="ARBA00023157"/>
    </source>
</evidence>
<feature type="domain" description="SRCR" evidence="6">
    <location>
        <begin position="900"/>
        <end position="1000"/>
    </location>
</feature>
<feature type="disulfide bond" evidence="5">
    <location>
        <begin position="550"/>
        <end position="560"/>
    </location>
</feature>
<reference evidence="7" key="3">
    <citation type="submission" date="2025-08" db="UniProtKB">
        <authorList>
            <consortium name="Ensembl"/>
        </authorList>
    </citation>
    <scope>IDENTIFICATION</scope>
</reference>
<dbReference type="Gene3D" id="3.10.250.10">
    <property type="entry name" value="SRCR-like domain"/>
    <property type="match status" value="10"/>
</dbReference>
<feature type="disulfide bond" evidence="5">
    <location>
        <begin position="298"/>
        <end position="362"/>
    </location>
</feature>
<keyword evidence="8" id="KW-1185">Reference proteome</keyword>
<feature type="disulfide bond" evidence="5">
    <location>
        <begin position="205"/>
        <end position="266"/>
    </location>
</feature>
<feature type="domain" description="SRCR" evidence="6">
    <location>
        <begin position="170"/>
        <end position="267"/>
    </location>
</feature>
<feature type="disulfide bond" evidence="5">
    <location>
        <begin position="342"/>
        <end position="352"/>
    </location>
</feature>
<dbReference type="PANTHER" id="PTHR19331">
    <property type="entry name" value="SCAVENGER RECEPTOR DOMAIN-CONTAINING"/>
    <property type="match status" value="1"/>
</dbReference>
<feature type="domain" description="SRCR" evidence="6">
    <location>
        <begin position="795"/>
        <end position="894"/>
    </location>
</feature>
<keyword evidence="1" id="KW-0732">Signal</keyword>
<dbReference type="Bgee" id="ENSAMXG00000030640">
    <property type="expression patterns" value="Expressed in testis and 14 other cell types or tissues"/>
</dbReference>
<dbReference type="FunFam" id="3.10.250.10:FF:000012">
    <property type="entry name" value="CD163 molecule like 1"/>
    <property type="match status" value="1"/>
</dbReference>
<proteinExistence type="predicted"/>
<evidence type="ECO:0000256" key="2">
    <source>
        <dbReference type="ARBA" id="ARBA00022737"/>
    </source>
</evidence>
<feature type="disulfide bond" evidence="5">
    <location>
        <begin position="969"/>
        <end position="979"/>
    </location>
</feature>
<evidence type="ECO:0000259" key="6">
    <source>
        <dbReference type="PROSITE" id="PS50287"/>
    </source>
</evidence>
<feature type="disulfide bond" evidence="5">
    <location>
        <begin position="519"/>
        <end position="580"/>
    </location>
</feature>
<protein>
    <recommendedName>
        <fullName evidence="6">SRCR domain-containing protein</fullName>
    </recommendedName>
</protein>
<feature type="domain" description="SRCR" evidence="6">
    <location>
        <begin position="1"/>
        <end position="63"/>
    </location>
</feature>
<dbReference type="FunFam" id="3.10.250.10:FF:000002">
    <property type="entry name" value="Scavenger receptor cysteine-rich type 1 protein M130"/>
    <property type="match status" value="1"/>
</dbReference>
<dbReference type="FunFam" id="3.10.250.10:FF:000009">
    <property type="entry name" value="WC1"/>
    <property type="match status" value="3"/>
</dbReference>
<feature type="disulfide bond" evidence="5">
    <location>
        <begin position="832"/>
        <end position="893"/>
    </location>
</feature>
<feature type="disulfide bond" evidence="5">
    <location>
        <begin position="925"/>
        <end position="989"/>
    </location>
</feature>
<keyword evidence="2" id="KW-0677">Repeat</keyword>
<sequence>MNGLDSCSGRVELQYLSEWGTVCDVSWDMRAASVLCAQLKCGSAVAVLGSDWFGEGSGRIWADVSIRLVGSGGDCAGRLEVFHSGSWGTVSDELWDIEDTQVVCRQLQCGVALSDPVPVPARFGSGTGPIWLNEVECEGNEASLWNCRYQLCGEDECGHKDDVGVVCSEIRLTEGCEGNLEVYYNGTWGNVCVNGMTDETASVICRELNCGRTGSERATKARVESAPNWLDDVKCRKHDSTLWHCPSSPWGQNRCDNRNEVAHITCKRGQLPLRLNGAERTCSGRLEVYHNAEWGSVCGDLWDIRDAQVVCRQLGCGPALSANRSAADGSGGGTIWMNRVKCRGNEIHLWDCPHSLKIHTDCSHTAGVTCAENSDLSGLLADGGSRCAGRVEIFRKGQWGTVCENYWDMKIAAVACRELGCGEAVDIVSTNHFGPGSGELLQYLRLCNGTETTVDTCGTRDVFLSDQSCDHTRDVGMICSGVRLVGGSRCSGRLEVLHGESWVTVCDADFNQQDAEVVCRELGCGSPVEVLGAAAFGRGEGQVWSEELQCRGNESQIHFCPKSSSLKHNCSHDNDVGLVCSVRLVDSGSRCAGRVEVLHRGQWGTVCDDNWDMRDAAVVCRELGCGEAVDTFHESHFGSGSGPIWMNDVDCSGSESTLKNCRSPLWGKHICNKTKNSGVICSGKSKMFSFSNLATSAVVPHCCSVRLVDGGSHCAGRVEVLHRGQDACSVCRELGCGEVVDALSESHFGSGSGPIWMDDVDCSGSESTLKKCQMRGWGKHNCNHSTDAGVICSGVRLINGSDCSGRVEVLHGESWFTVSDADFNQQDAEVVCRELGCGSPVEVLGAAAFGRGEGQVWSEELQCRGNEFQIHFCPKSSSLKHNCSHDNDVGLVCAGKSCIVRLVDGGSRCAGRVEVLHRGQWGTVCGNNWDMRDAAVVCRELGCGEAVDTFHESYFGSGSGPIWMDNVHCSGSESTLMNCRSPGWGKHNCDHSKDAGVICSGNFSVNFSHSYFLLHRQCERPQLLLVKGRVRCGQRSFSVKEMNLDYLCPITPSHKYNCSHDNDVGLICSGTV</sequence>
<feature type="disulfide bond" evidence="5">
    <location>
        <begin position="731"/>
        <end position="792"/>
    </location>
</feature>
<evidence type="ECO:0000256" key="1">
    <source>
        <dbReference type="ARBA" id="ARBA00022729"/>
    </source>
</evidence>
<dbReference type="FunFam" id="3.10.250.10:FF:000013">
    <property type="entry name" value="CD163 molecule like 1"/>
    <property type="match status" value="2"/>
</dbReference>
<dbReference type="InterPro" id="IPR001190">
    <property type="entry name" value="SRCR"/>
</dbReference>
<dbReference type="Pfam" id="PF00530">
    <property type="entry name" value="SRCR"/>
    <property type="match status" value="10"/>
</dbReference>
<dbReference type="PROSITE" id="PS50287">
    <property type="entry name" value="SRCR_2"/>
    <property type="match status" value="10"/>
</dbReference>
<dbReference type="InParanoid" id="A0A3B1J117"/>
<accession>A0A3B1J117</accession>
<dbReference type="AlphaFoldDB" id="A0A3B1J117"/>
<evidence type="ECO:0000313" key="7">
    <source>
        <dbReference type="Ensembl" id="ENSAMXP00000035873.1"/>
    </source>
</evidence>
<feature type="disulfide bond" evidence="5">
    <location>
        <begin position="863"/>
        <end position="873"/>
    </location>
</feature>
<feature type="domain" description="SRCR" evidence="6">
    <location>
        <begin position="705"/>
        <end position="793"/>
    </location>
</feature>
<dbReference type="PRINTS" id="PR00258">
    <property type="entry name" value="SPERACTRCPTR"/>
</dbReference>
<dbReference type="FunFam" id="3.10.250.10:FF:000057">
    <property type="entry name" value="Uncharacterized protein"/>
    <property type="match status" value="1"/>
</dbReference>
<feature type="domain" description="SRCR" evidence="6">
    <location>
        <begin position="273"/>
        <end position="371"/>
    </location>
</feature>
<dbReference type="FunFam" id="3.10.250.10:FF:000006">
    <property type="entry name" value="neurotrypsin isoform X2"/>
    <property type="match status" value="1"/>
</dbReference>
<feature type="disulfide bond" evidence="5">
    <location>
        <begin position="137"/>
        <end position="147"/>
    </location>
</feature>
<feature type="disulfide bond" evidence="5">
    <location>
        <begin position="651"/>
        <end position="661"/>
    </location>
</feature>
<feature type="disulfide bond" evidence="5">
    <location>
        <begin position="762"/>
        <end position="772"/>
    </location>
</feature>